<feature type="repeat" description="ANK" evidence="16">
    <location>
        <begin position="1061"/>
        <end position="1093"/>
    </location>
</feature>
<dbReference type="GO" id="GO:0006887">
    <property type="term" value="P:exocytosis"/>
    <property type="evidence" value="ECO:0007669"/>
    <property type="project" value="UniProtKB-KW"/>
</dbReference>
<feature type="repeat" description="ANK" evidence="16">
    <location>
        <begin position="1354"/>
        <end position="1386"/>
    </location>
</feature>
<dbReference type="PRINTS" id="PR01415">
    <property type="entry name" value="ANKYRIN"/>
</dbReference>
<dbReference type="OrthoDB" id="6428268at2759"/>
<accession>A0A8X6U3V6</accession>
<feature type="repeat" description="ANK" evidence="16">
    <location>
        <begin position="1028"/>
        <end position="1056"/>
    </location>
</feature>
<evidence type="ECO:0000256" key="10">
    <source>
        <dbReference type="ARBA" id="ARBA00023043"/>
    </source>
</evidence>
<keyword evidence="5" id="KW-1052">Target cell membrane</keyword>
<dbReference type="Pfam" id="PF13374">
    <property type="entry name" value="TPR_10"/>
    <property type="match status" value="1"/>
</dbReference>
<evidence type="ECO:0000256" key="2">
    <source>
        <dbReference type="ARBA" id="ARBA00004613"/>
    </source>
</evidence>
<feature type="repeat" description="ANK" evidence="16">
    <location>
        <begin position="1479"/>
        <end position="1511"/>
    </location>
</feature>
<evidence type="ECO:0000256" key="11">
    <source>
        <dbReference type="ARBA" id="ARBA00023136"/>
    </source>
</evidence>
<dbReference type="SMART" id="SM00028">
    <property type="entry name" value="TPR"/>
    <property type="match status" value="3"/>
</dbReference>
<evidence type="ECO:0000256" key="8">
    <source>
        <dbReference type="ARBA" id="ARBA00022737"/>
    </source>
</evidence>
<keyword evidence="12" id="KW-1053">Target membrane</keyword>
<dbReference type="PANTHER" id="PTHR24198:SF165">
    <property type="entry name" value="ANKYRIN REPEAT-CONTAINING PROTEIN-RELATED"/>
    <property type="match status" value="1"/>
</dbReference>
<dbReference type="InterPro" id="IPR002110">
    <property type="entry name" value="Ankyrin_rpt"/>
</dbReference>
<comment type="subcellular location">
    <subcellularLocation>
        <location evidence="2">Secreted</location>
    </subcellularLocation>
    <subcellularLocation>
        <location evidence="1">Target cell membrane</location>
    </subcellularLocation>
</comment>
<dbReference type="Gene3D" id="1.25.40.10">
    <property type="entry name" value="Tetratricopeptide repeat domain"/>
    <property type="match status" value="2"/>
</dbReference>
<evidence type="ECO:0000256" key="1">
    <source>
        <dbReference type="ARBA" id="ARBA00004175"/>
    </source>
</evidence>
<keyword evidence="9" id="KW-0638">Presynaptic neurotoxin</keyword>
<evidence type="ECO:0000256" key="12">
    <source>
        <dbReference type="ARBA" id="ARBA00023298"/>
    </source>
</evidence>
<dbReference type="SUPFAM" id="SSF48452">
    <property type="entry name" value="TPR-like"/>
    <property type="match status" value="1"/>
</dbReference>
<keyword evidence="18" id="KW-1185">Reference proteome</keyword>
<reference evidence="17" key="1">
    <citation type="submission" date="2020-08" db="EMBL/GenBank/DDBJ databases">
        <title>Multicomponent nature underlies the extraordinary mechanical properties of spider dragline silk.</title>
        <authorList>
            <person name="Kono N."/>
            <person name="Nakamura H."/>
            <person name="Mori M."/>
            <person name="Yoshida Y."/>
            <person name="Ohtoshi R."/>
            <person name="Malay A.D."/>
            <person name="Moran D.A.P."/>
            <person name="Tomita M."/>
            <person name="Numata K."/>
            <person name="Arakawa K."/>
        </authorList>
    </citation>
    <scope>NUCLEOTIDE SEQUENCE</scope>
</reference>
<feature type="repeat" description="ANK" evidence="16">
    <location>
        <begin position="1447"/>
        <end position="1479"/>
    </location>
</feature>
<feature type="repeat" description="ANK" evidence="16">
    <location>
        <begin position="1321"/>
        <end position="1353"/>
    </location>
</feature>
<dbReference type="SUPFAM" id="SSF140860">
    <property type="entry name" value="Pseudo ankyrin repeat-like"/>
    <property type="match status" value="1"/>
</dbReference>
<gene>
    <name evidence="17" type="primary">Ank3_28</name>
    <name evidence="17" type="ORF">NPIL_531971</name>
</gene>
<feature type="repeat" description="ANK" evidence="16">
    <location>
        <begin position="1802"/>
        <end position="1834"/>
    </location>
</feature>
<dbReference type="PANTHER" id="PTHR24198">
    <property type="entry name" value="ANKYRIN REPEAT AND PROTEIN KINASE DOMAIN-CONTAINING PROTEIN"/>
    <property type="match status" value="1"/>
</dbReference>
<dbReference type="InterPro" id="IPR011990">
    <property type="entry name" value="TPR-like_helical_dom_sf"/>
</dbReference>
<evidence type="ECO:0000256" key="7">
    <source>
        <dbReference type="ARBA" id="ARBA00022699"/>
    </source>
</evidence>
<dbReference type="GO" id="GO:0005576">
    <property type="term" value="C:extracellular region"/>
    <property type="evidence" value="ECO:0007669"/>
    <property type="project" value="UniProtKB-SubCell"/>
</dbReference>
<keyword evidence="3" id="KW-0268">Exocytosis</keyword>
<evidence type="ECO:0000256" key="4">
    <source>
        <dbReference type="ARBA" id="ARBA00022525"/>
    </source>
</evidence>
<keyword evidence="7" id="KW-0528">Neurotoxin</keyword>
<evidence type="ECO:0000256" key="16">
    <source>
        <dbReference type="PROSITE-ProRule" id="PRU00023"/>
    </source>
</evidence>
<dbReference type="GO" id="GO:0090729">
    <property type="term" value="F:toxin activity"/>
    <property type="evidence" value="ECO:0007669"/>
    <property type="project" value="UniProtKB-KW"/>
</dbReference>
<comment type="subunit">
    <text evidence="14">Homotetramer in membranes.</text>
</comment>
<evidence type="ECO:0000256" key="3">
    <source>
        <dbReference type="ARBA" id="ARBA00022483"/>
    </source>
</evidence>
<sequence length="2243" mass="254689">MSARWSFMDYFPFSYIRRWLGRPQTTFSFNDKSLEQLVTEIRNLDEVSAKYFYLQIVNEMVSAVFYDNEADMNRLNKLLNSVYRIKSREELSDCYQSVSITGESVNFVTLACKCKAIKVLEYLFSEENKTLFRLPATTEENSIFPSYKDEEGHNAIYYAIRSNDTDLLQLLIEKWPEDYFEYHLEELDILISEGYRELKLRNVHVTKDMEIFVQSKLLDLRFFHMGPSNESGNSTSFIIQRIDLVLENIKNIKTEFWTIEPDEKFVLIATFIAKNIHILKSQLKSTYNTIPWEEIEFSLIIYIHYCLNENEMSFVYRAILDKVKILTHLENFSDCLNSAKENIAKTNIDKLAVPLKGKRDKVIEEITAKTPFEKLYNDYTIIRDFYSLTKIKSYIDIALSCNATEKEGRLIITRALQVLGEHIKNTLYSPKFSVVSAEILLETLQSNTKEIVMNLRDSLCHADSLSVRSEIENCEDSFFGDLLSDLTAIKTEIINIIHRIKIVAIRELLSTIVECKDINSIKTILPTNHLAFQSLENELKETLSETPLQLETDLLEDLVSDFKKLLSYMTNYEKTLLEDLNKAVQVEKIKFEVVKSRCAHDIFILVNVLRMVKRELFYFNSRTTMNWITDYIAENFKADTSNSNLKKIETLLLKILFNLKPKIRSLNNELVNNFLKFLILFPDSKKRIKWLEEFRNILTKKKVPRRRFTSKCQKFDEKTKELLFNKRSLLQKILNENNLNYNVVENLFSCEKESKQQILVELLVFDIMAILGDSTDFLTHNPFFLDTDSCVLIGKNLRNHLAHGNVLNHILIGEDSTIVLLNARKIITEDLLRNERKIGTQVKMDFVKLKTSHAKDLSNVLNQQEMFTSFSEGNVLKMKDCIEKGADTLGKDRNLWTILHFAAKGIDIEVFKLSSMFNDDVDARDIKGQTALHVATSFKRRNIVEYLITEVKMFVDDKDTTGKTPLHIASENGWTEGVKILLKHKASTTLKDFFGFAALHHAIAKNNVDAALILLEMESNVDGNKAFGSLTALHLAARIGNICLLKTLLERNADVNCKFYDHFTSLHFAVEAGNLEIVKYLIEKGADVNAIDRSGTTSLHYAVRNCDDVIQNIQHEPVGNMVTDEHNFISPQTVARNRYLDLVEFLLKNESDVNKKNNAGRTPLHLAVVTGCQELVILLLRYNALVNAEDDKKVSALHLSAAFGHEHILTTIIEAGGDIHAKDIKGYTPLHRAALSGHLPIVRFLIAKGADINATSVDGITALHMSTDKKHSEIVKLFLRSKANIYAIDSFGNTPFYLSTANGTSELYLTEEIDINFRNDDGYTPLHEAALCGDENLVKYCINRCCNVNVQCSPGFTALHFAAEGGRLKIVELLLRNGSNINAKEKNGHTALDLAVVNNCESIVNVLLNKGAEWHLGLAHIAVEKGHMSILERLSQISDFDINYRSDNISLLDRAIIIGHINIVKYLLEKGIEINSEVNGITALHVASGCDNCEAAKLLLSKGANPNLKSIDFSPLHIASTLGHTQLVGILLKGGADVLIRDRNKKLAIEEAVKYNNLRVTELLLKVKEVDINFRTEDDYTLLHIAVKTGSLKMVKCLIRNGAQITYAFGLKPVHAAVVANHKDIVEYFLDHTFCINEPGKDGASLLHLAISFNRPAIFELLIKRGANVNVFDVNGSSPIYLAALEGHVDFFNVLLRKGAFYDTSKKIDSLNSLTLLKITKDNNIATSLTFVKNLFTKVKRNDIPGIKNILKDGTSNPENICLDAISTKKTSVLHYAAWKGYEGVIDLLLKHKANPNIRGKNGSIPLHYAAKFSHIGIVKMLLTNGAVYDDFTDSNRNPRYYAVDQGIICLLDILHDSFKKIEEGDSSVVDDLKKVSDICTAKAIMRAKNKAGRTLITASITANHPKVECLKALFQDDVLNNLQLATMNNEEVLSAYEKVLERRIEIFSVVDPGVLDIQQKIAVLLCKKRNFEESLNLLLQARRNIENLTEIHDVYNIRELECKIRAIQDIVEKKLTLNDLDEIFIQQKEMLGPNDINVLKTQLRMAVAFEMENKFVKALKLYNEIIKNNSNSSDVEICLVALQSLTNIAKILHKQGKFREAVKIMNGILEKFEEIFSPHHPIILIALWDLFFIFYEQREYEKSLKILQQILDSQKASLGNNHIDTLRTQLQIADVHVALGLHDEALRIYKENLGKVTPILGEDNPKIRESIHNIHLINILFESLASNNPESISFLDIIKSKQ</sequence>
<feature type="repeat" description="ANK" evidence="16">
    <location>
        <begin position="1192"/>
        <end position="1224"/>
    </location>
</feature>
<feature type="repeat" description="ANK" evidence="16">
    <location>
        <begin position="1675"/>
        <end position="1707"/>
    </location>
</feature>
<feature type="repeat" description="ANK" evidence="16">
    <location>
        <begin position="1387"/>
        <end position="1413"/>
    </location>
</feature>
<dbReference type="Pfam" id="PF12796">
    <property type="entry name" value="Ank_2"/>
    <property type="match status" value="9"/>
</dbReference>
<keyword evidence="4" id="KW-0964">Secreted</keyword>
<evidence type="ECO:0000256" key="14">
    <source>
        <dbReference type="ARBA" id="ARBA00049715"/>
    </source>
</evidence>
<feature type="repeat" description="ANK" evidence="16">
    <location>
        <begin position="1225"/>
        <end position="1257"/>
    </location>
</feature>
<feature type="repeat" description="ANK" evidence="16">
    <location>
        <begin position="1642"/>
        <end position="1674"/>
    </location>
</feature>
<dbReference type="InterPro" id="IPR019734">
    <property type="entry name" value="TPR_rpt"/>
</dbReference>
<dbReference type="SUPFAM" id="SSF48403">
    <property type="entry name" value="Ankyrin repeat"/>
    <property type="match status" value="4"/>
</dbReference>
<feature type="repeat" description="ANK" evidence="16">
    <location>
        <begin position="1258"/>
        <end position="1290"/>
    </location>
</feature>
<comment type="similarity">
    <text evidence="13">Belongs to the cationic peptide 01 (latrotoxin) family. 03 (alpha-latrotoxin) subfamily.</text>
</comment>
<dbReference type="Gene3D" id="1.25.40.20">
    <property type="entry name" value="Ankyrin repeat-containing domain"/>
    <property type="match status" value="6"/>
</dbReference>
<evidence type="ECO:0000256" key="5">
    <source>
        <dbReference type="ARBA" id="ARBA00022537"/>
    </source>
</evidence>
<evidence type="ECO:0000256" key="9">
    <source>
        <dbReference type="ARBA" id="ARBA00023028"/>
    </source>
</evidence>
<feature type="repeat" description="ANK" evidence="16">
    <location>
        <begin position="1159"/>
        <end position="1191"/>
    </location>
</feature>
<evidence type="ECO:0000256" key="6">
    <source>
        <dbReference type="ARBA" id="ARBA00022656"/>
    </source>
</evidence>
<dbReference type="Pfam" id="PF13424">
    <property type="entry name" value="TPR_12"/>
    <property type="match status" value="1"/>
</dbReference>
<dbReference type="EMBL" id="BMAW01118261">
    <property type="protein sequence ID" value="GFT78822.1"/>
    <property type="molecule type" value="Genomic_DNA"/>
</dbReference>
<dbReference type="InterPro" id="IPR036770">
    <property type="entry name" value="Ankyrin_rpt-contain_sf"/>
</dbReference>
<name>A0A8X6U3V6_NEPPI</name>
<keyword evidence="10 16" id="KW-0040">ANK repeat</keyword>
<dbReference type="PROSITE" id="PS50297">
    <property type="entry name" value="ANK_REP_REGION"/>
    <property type="match status" value="17"/>
</dbReference>
<feature type="repeat" description="ANK" evidence="16">
    <location>
        <begin position="1769"/>
        <end position="1801"/>
    </location>
</feature>
<dbReference type="Pfam" id="PF00023">
    <property type="entry name" value="Ank"/>
    <property type="match status" value="2"/>
</dbReference>
<dbReference type="PROSITE" id="PS50088">
    <property type="entry name" value="ANK_REPEAT"/>
    <property type="match status" value="18"/>
</dbReference>
<dbReference type="GO" id="GO:0005737">
    <property type="term" value="C:cytoplasm"/>
    <property type="evidence" value="ECO:0007669"/>
    <property type="project" value="TreeGrafter"/>
</dbReference>
<comment type="caution">
    <text evidence="17">The sequence shown here is derived from an EMBL/GenBank/DDBJ whole genome shotgun (WGS) entry which is preliminary data.</text>
</comment>
<evidence type="ECO:0000256" key="13">
    <source>
        <dbReference type="ARBA" id="ARBA00049657"/>
    </source>
</evidence>
<dbReference type="Proteomes" id="UP000887013">
    <property type="component" value="Unassembled WGS sequence"/>
</dbReference>
<organism evidence="17 18">
    <name type="scientific">Nephila pilipes</name>
    <name type="common">Giant wood spider</name>
    <name type="synonym">Nephila maculata</name>
    <dbReference type="NCBI Taxonomy" id="299642"/>
    <lineage>
        <taxon>Eukaryota</taxon>
        <taxon>Metazoa</taxon>
        <taxon>Ecdysozoa</taxon>
        <taxon>Arthropoda</taxon>
        <taxon>Chelicerata</taxon>
        <taxon>Arachnida</taxon>
        <taxon>Araneae</taxon>
        <taxon>Araneomorphae</taxon>
        <taxon>Entelegynae</taxon>
        <taxon>Araneoidea</taxon>
        <taxon>Nephilidae</taxon>
        <taxon>Nephila</taxon>
    </lineage>
</organism>
<dbReference type="GO" id="GO:0044218">
    <property type="term" value="C:other organism cell membrane"/>
    <property type="evidence" value="ECO:0007669"/>
    <property type="project" value="UniProtKB-KW"/>
</dbReference>
<feature type="repeat" description="ANK" evidence="16">
    <location>
        <begin position="1511"/>
        <end position="1543"/>
    </location>
</feature>
<feature type="repeat" description="ANK" evidence="16">
    <location>
        <begin position="1578"/>
        <end position="1605"/>
    </location>
</feature>
<feature type="repeat" description="ANK" evidence="16">
    <location>
        <begin position="961"/>
        <end position="993"/>
    </location>
</feature>
<keyword evidence="6" id="KW-0800">Toxin</keyword>
<protein>
    <recommendedName>
        <fullName evidence="15">Alpha-latrotoxin</fullName>
    </recommendedName>
</protein>
<evidence type="ECO:0000313" key="18">
    <source>
        <dbReference type="Proteomes" id="UP000887013"/>
    </source>
</evidence>
<evidence type="ECO:0000313" key="17">
    <source>
        <dbReference type="EMBL" id="GFT78822.1"/>
    </source>
</evidence>
<evidence type="ECO:0000256" key="15">
    <source>
        <dbReference type="ARBA" id="ARBA00049811"/>
    </source>
</evidence>
<keyword evidence="11" id="KW-0472">Membrane</keyword>
<dbReference type="SMART" id="SM00248">
    <property type="entry name" value="ANK"/>
    <property type="match status" value="27"/>
</dbReference>
<keyword evidence="8" id="KW-0677">Repeat</keyword>
<proteinExistence type="inferred from homology"/>
<dbReference type="GO" id="GO:0044231">
    <property type="term" value="C:host cell presynaptic membrane"/>
    <property type="evidence" value="ECO:0007669"/>
    <property type="project" value="UniProtKB-KW"/>
</dbReference>